<evidence type="ECO:0000313" key="6">
    <source>
        <dbReference type="Proteomes" id="UP000272528"/>
    </source>
</evidence>
<dbReference type="InterPro" id="IPR020904">
    <property type="entry name" value="Sc_DH/Rdtase_CS"/>
</dbReference>
<keyword evidence="6" id="KW-1185">Reference proteome</keyword>
<gene>
    <name evidence="5" type="ORF">EJC50_03440</name>
</gene>
<sequence length="232" mass="24880">MMKVTLITGGNTGLGFETARRLKDFGHKVYISSRDESKGKLASESLGVDYVVLDVTDDASVKKAAEEIERKEGRIDILINNAGIPGSHVKAEDLNADAMLQVYDTNVFGIVRVTHHFLPLLKKSGDPVIVNVSSGLGSFGQVLNPEKIESKVNALAYCSAKAAVSMLTVQYAKALPDMRINAIDPGPTKTGESFKNGVQSVQEGTDAVVRMATIDKTGPTGTFTNRDGIIPW</sequence>
<keyword evidence="2" id="KW-0521">NADP</keyword>
<dbReference type="RefSeq" id="WP_126020070.1">
    <property type="nucleotide sequence ID" value="NZ_CP034437.1"/>
</dbReference>
<reference evidence="6" key="1">
    <citation type="submission" date="2018-12" db="EMBL/GenBank/DDBJ databases">
        <title>Genome sequence of Peanibacillus sp.</title>
        <authorList>
            <person name="Subramani G."/>
            <person name="Srinivasan S."/>
            <person name="Kim M.K."/>
        </authorList>
    </citation>
    <scope>NUCLEOTIDE SEQUENCE [LARGE SCALE GENOMIC DNA]</scope>
    <source>
        <strain evidence="6">18JY67-1</strain>
    </source>
</reference>
<dbReference type="PANTHER" id="PTHR43490:SF99">
    <property type="entry name" value="SHORT-CHAIN DEHYDROGENASE_REDUCTASE"/>
    <property type="match status" value="1"/>
</dbReference>
<dbReference type="KEGG" id="palb:EJC50_03440"/>
<dbReference type="AlphaFoldDB" id="A0A3S9ACN3"/>
<accession>A0A3S9ACN3</accession>
<evidence type="ECO:0000256" key="1">
    <source>
        <dbReference type="ARBA" id="ARBA00006484"/>
    </source>
</evidence>
<protein>
    <submittedName>
        <fullName evidence="5">SDR family NAD(P)-dependent oxidoreductase</fullName>
    </submittedName>
</protein>
<dbReference type="PANTHER" id="PTHR43490">
    <property type="entry name" value="(+)-NEOMENTHOL DEHYDROGENASE"/>
    <property type="match status" value="1"/>
</dbReference>
<dbReference type="SUPFAM" id="SSF51735">
    <property type="entry name" value="NAD(P)-binding Rossmann-fold domains"/>
    <property type="match status" value="1"/>
</dbReference>
<keyword evidence="3" id="KW-0560">Oxidoreductase</keyword>
<dbReference type="InterPro" id="IPR036291">
    <property type="entry name" value="NAD(P)-bd_dom_sf"/>
</dbReference>
<dbReference type="PRINTS" id="PR00080">
    <property type="entry name" value="SDRFAMILY"/>
</dbReference>
<dbReference type="Proteomes" id="UP000272528">
    <property type="component" value="Chromosome"/>
</dbReference>
<dbReference type="EMBL" id="CP034437">
    <property type="protein sequence ID" value="AZN43503.1"/>
    <property type="molecule type" value="Genomic_DNA"/>
</dbReference>
<dbReference type="InterPro" id="IPR002347">
    <property type="entry name" value="SDR_fam"/>
</dbReference>
<dbReference type="PROSITE" id="PS00061">
    <property type="entry name" value="ADH_SHORT"/>
    <property type="match status" value="1"/>
</dbReference>
<dbReference type="PRINTS" id="PR00081">
    <property type="entry name" value="GDHRDH"/>
</dbReference>
<evidence type="ECO:0000256" key="4">
    <source>
        <dbReference type="RuleBase" id="RU000363"/>
    </source>
</evidence>
<dbReference type="OrthoDB" id="5786478at2"/>
<evidence type="ECO:0000313" key="5">
    <source>
        <dbReference type="EMBL" id="AZN43503.1"/>
    </source>
</evidence>
<organism evidence="5 6">
    <name type="scientific">Paenibacillus albus</name>
    <dbReference type="NCBI Taxonomy" id="2495582"/>
    <lineage>
        <taxon>Bacteria</taxon>
        <taxon>Bacillati</taxon>
        <taxon>Bacillota</taxon>
        <taxon>Bacilli</taxon>
        <taxon>Bacillales</taxon>
        <taxon>Paenibacillaceae</taxon>
        <taxon>Paenibacillus</taxon>
    </lineage>
</organism>
<dbReference type="Gene3D" id="3.40.50.720">
    <property type="entry name" value="NAD(P)-binding Rossmann-like Domain"/>
    <property type="match status" value="1"/>
</dbReference>
<dbReference type="Pfam" id="PF00106">
    <property type="entry name" value="adh_short"/>
    <property type="match status" value="1"/>
</dbReference>
<dbReference type="GO" id="GO:0016491">
    <property type="term" value="F:oxidoreductase activity"/>
    <property type="evidence" value="ECO:0007669"/>
    <property type="project" value="UniProtKB-KW"/>
</dbReference>
<evidence type="ECO:0000256" key="3">
    <source>
        <dbReference type="ARBA" id="ARBA00023002"/>
    </source>
</evidence>
<comment type="similarity">
    <text evidence="1 4">Belongs to the short-chain dehydrogenases/reductases (SDR) family.</text>
</comment>
<name>A0A3S9ACN3_9BACL</name>
<proteinExistence type="inferred from homology"/>
<evidence type="ECO:0000256" key="2">
    <source>
        <dbReference type="ARBA" id="ARBA00022857"/>
    </source>
</evidence>